<reference evidence="1 2" key="1">
    <citation type="journal article" date="2019" name="Int. J. Syst. Evol. Microbiol.">
        <title>The Global Catalogue of Microorganisms (GCM) 10K type strain sequencing project: providing services to taxonomists for standard genome sequencing and annotation.</title>
        <authorList>
            <consortium name="The Broad Institute Genomics Platform"/>
            <consortium name="The Broad Institute Genome Sequencing Center for Infectious Disease"/>
            <person name="Wu L."/>
            <person name="Ma J."/>
        </authorList>
    </citation>
    <scope>NUCLEOTIDE SEQUENCE [LARGE SCALE GENOMIC DNA]</scope>
    <source>
        <strain evidence="1 2">JCM 16365</strain>
    </source>
</reference>
<dbReference type="InterPro" id="IPR022536">
    <property type="entry name" value="EspC"/>
</dbReference>
<keyword evidence="2" id="KW-1185">Reference proteome</keyword>
<dbReference type="EMBL" id="BAAARI010000038">
    <property type="protein sequence ID" value="GAA2590553.1"/>
    <property type="molecule type" value="Genomic_DNA"/>
</dbReference>
<protein>
    <recommendedName>
        <fullName evidence="3">Excreted virulence factor EspC (Type VII ESX diderm)</fullName>
    </recommendedName>
</protein>
<name>A0ABN3PKB1_9MICO</name>
<gene>
    <name evidence="1" type="ORF">GCM10009862_31100</name>
</gene>
<sequence length="105" mass="10733">MTRLDVQAQALETHAAKIDEAGGRIGEVSSTALTAVALQPAAFGLLCSFLVPIVSMQQVSALAGMAALSGAVKAESTAMKAAALGYRAADSELADQIRRLIGMES</sequence>
<comment type="caution">
    <text evidence="1">The sequence shown here is derived from an EMBL/GenBank/DDBJ whole genome shotgun (WGS) entry which is preliminary data.</text>
</comment>
<proteinExistence type="predicted"/>
<organism evidence="1 2">
    <name type="scientific">Microbacterium binotii</name>
    <dbReference type="NCBI Taxonomy" id="462710"/>
    <lineage>
        <taxon>Bacteria</taxon>
        <taxon>Bacillati</taxon>
        <taxon>Actinomycetota</taxon>
        <taxon>Actinomycetes</taxon>
        <taxon>Micrococcales</taxon>
        <taxon>Microbacteriaceae</taxon>
        <taxon>Microbacterium</taxon>
    </lineage>
</organism>
<evidence type="ECO:0000313" key="1">
    <source>
        <dbReference type="EMBL" id="GAA2590553.1"/>
    </source>
</evidence>
<accession>A0ABN3PKB1</accession>
<evidence type="ECO:0008006" key="3">
    <source>
        <dbReference type="Google" id="ProtNLM"/>
    </source>
</evidence>
<dbReference type="Proteomes" id="UP001500274">
    <property type="component" value="Unassembled WGS sequence"/>
</dbReference>
<dbReference type="RefSeq" id="WP_344231040.1">
    <property type="nucleotide sequence ID" value="NZ_BAAARI010000038.1"/>
</dbReference>
<evidence type="ECO:0000313" key="2">
    <source>
        <dbReference type="Proteomes" id="UP001500274"/>
    </source>
</evidence>
<dbReference type="Pfam" id="PF10824">
    <property type="entry name" value="T7SS_ESX_EspC"/>
    <property type="match status" value="1"/>
</dbReference>